<dbReference type="Proteomes" id="UP000002208">
    <property type="component" value="Chromosome"/>
</dbReference>
<reference evidence="2 3" key="1">
    <citation type="journal article" date="2009" name="PLoS Genet.">
        <title>Alliance of proteomics and genomics to unravel the specificities of Sahara bacterium Deinococcus deserti.</title>
        <authorList>
            <person name="de Groot A."/>
            <person name="Dulermo R."/>
            <person name="Ortet P."/>
            <person name="Blanchard L."/>
            <person name="Guerin P."/>
            <person name="Fernandez B."/>
            <person name="Vacherie B."/>
            <person name="Dossat C."/>
            <person name="Jolivet E."/>
            <person name="Siguier P."/>
            <person name="Chandler M."/>
            <person name="Barakat M."/>
            <person name="Dedieu A."/>
            <person name="Barbe V."/>
            <person name="Heulin T."/>
            <person name="Sommer S."/>
            <person name="Achouak W."/>
            <person name="Armengaud J."/>
        </authorList>
    </citation>
    <scope>NUCLEOTIDE SEQUENCE [LARGE SCALE GENOMIC DNA]</scope>
    <source>
        <strain evidence="3">DSM 17065 / CIP 109153 / LMG 22923 / VCD115</strain>
    </source>
</reference>
<proteinExistence type="predicted"/>
<accession>C1D0X0</accession>
<evidence type="ECO:0000313" key="3">
    <source>
        <dbReference type="Proteomes" id="UP000002208"/>
    </source>
</evidence>
<gene>
    <name evidence="2" type="ordered locus">Deide_06472</name>
</gene>
<dbReference type="EMBL" id="CP001114">
    <property type="protein sequence ID" value="ACO45494.1"/>
    <property type="molecule type" value="Genomic_DNA"/>
</dbReference>
<feature type="region of interest" description="Disordered" evidence="1">
    <location>
        <begin position="57"/>
        <end position="91"/>
    </location>
</feature>
<protein>
    <submittedName>
        <fullName evidence="2">Uncharacterized protein</fullName>
    </submittedName>
</protein>
<dbReference type="PaxDb" id="546414-Deide_06472"/>
<sequence>MARHKRSTLPAVTLSDVEQRPSMVRRTANGWAWKCAYCGQFASSETLVGKYVCRSHGGVTPRQRSPEARDAARNAGQPVPQPPGRPLQTGLYSRRPKVRVDEIVADYQARQVNADHTDEDMLYLRAYLQQLKEVHPSVGQLAAPLEALQGQLQAGCMTSPDKGSEPACRATEAPAEVLHLVRETARVLRDITGFTEQLERRHERLIKLSKLRAETRLKDSAARQLEVFTLMLSRLQLILEEQLSPVDFAALQQRMARDLSELPTAAVKSSAGVRPARRTR</sequence>
<dbReference type="AlphaFoldDB" id="C1D0X0"/>
<keyword evidence="3" id="KW-1185">Reference proteome</keyword>
<evidence type="ECO:0000256" key="1">
    <source>
        <dbReference type="SAM" id="MobiDB-lite"/>
    </source>
</evidence>
<evidence type="ECO:0000313" key="2">
    <source>
        <dbReference type="EMBL" id="ACO45494.1"/>
    </source>
</evidence>
<dbReference type="HOGENOM" id="CLU_992966_0_0_0"/>
<dbReference type="KEGG" id="ddr:Deide_06472"/>
<name>C1D0X0_DEIDV</name>
<organism evidence="2 3">
    <name type="scientific">Deinococcus deserti (strain DSM 17065 / CIP 109153 / LMG 22923 / VCD115)</name>
    <dbReference type="NCBI Taxonomy" id="546414"/>
    <lineage>
        <taxon>Bacteria</taxon>
        <taxon>Thermotogati</taxon>
        <taxon>Deinococcota</taxon>
        <taxon>Deinococci</taxon>
        <taxon>Deinococcales</taxon>
        <taxon>Deinococcaceae</taxon>
        <taxon>Deinococcus</taxon>
    </lineage>
</organism>